<dbReference type="GeneTree" id="ENSGT00950000183017"/>
<dbReference type="InterPro" id="IPR057836">
    <property type="entry name" value="EF-hand_SWAP70_N"/>
</dbReference>
<dbReference type="Pfam" id="PF25530">
    <property type="entry name" value="EF-hand_SWAP70_N"/>
    <property type="match status" value="1"/>
</dbReference>
<dbReference type="AlphaFoldDB" id="A0A674EK40"/>
<dbReference type="PANTHER" id="PTHR14383">
    <property type="entry name" value="SWAP-70 RECOMBINASE"/>
    <property type="match status" value="1"/>
</dbReference>
<feature type="compositionally biased region" description="Basic and acidic residues" evidence="2">
    <location>
        <begin position="575"/>
        <end position="584"/>
    </location>
</feature>
<proteinExistence type="predicted"/>
<keyword evidence="5" id="KW-1185">Reference proteome</keyword>
<dbReference type="SMART" id="SM00233">
    <property type="entry name" value="PH"/>
    <property type="match status" value="1"/>
</dbReference>
<gene>
    <name evidence="4" type="primary">DEF6</name>
    <name evidence="4" type="synonym">LOC115169028</name>
</gene>
<accession>A0A674EK40</accession>
<dbReference type="CDD" id="cd13273">
    <property type="entry name" value="PH_SWAP-70"/>
    <property type="match status" value="1"/>
</dbReference>
<keyword evidence="1" id="KW-0175">Coiled coil</keyword>
<evidence type="ECO:0000256" key="1">
    <source>
        <dbReference type="SAM" id="Coils"/>
    </source>
</evidence>
<name>A0A674EK40_SALTR</name>
<protein>
    <submittedName>
        <fullName evidence="4">DEF6 guanine nucleotide exchange factor a</fullName>
    </submittedName>
</protein>
<dbReference type="InterPro" id="IPR057837">
    <property type="entry name" value="PH_SWAP70"/>
</dbReference>
<dbReference type="PROSITE" id="PS50003">
    <property type="entry name" value="PH_DOMAIN"/>
    <property type="match status" value="1"/>
</dbReference>
<dbReference type="InterPro" id="IPR001849">
    <property type="entry name" value="PH_domain"/>
</dbReference>
<organism evidence="4 5">
    <name type="scientific">Salmo trutta</name>
    <name type="common">Brown trout</name>
    <dbReference type="NCBI Taxonomy" id="8032"/>
    <lineage>
        <taxon>Eukaryota</taxon>
        <taxon>Metazoa</taxon>
        <taxon>Chordata</taxon>
        <taxon>Craniata</taxon>
        <taxon>Vertebrata</taxon>
        <taxon>Euteleostomi</taxon>
        <taxon>Actinopterygii</taxon>
        <taxon>Neopterygii</taxon>
        <taxon>Teleostei</taxon>
        <taxon>Protacanthopterygii</taxon>
        <taxon>Salmoniformes</taxon>
        <taxon>Salmonidae</taxon>
        <taxon>Salmoninae</taxon>
        <taxon>Salmo</taxon>
    </lineage>
</organism>
<feature type="domain" description="PH" evidence="3">
    <location>
        <begin position="213"/>
        <end position="309"/>
    </location>
</feature>
<evidence type="ECO:0000313" key="5">
    <source>
        <dbReference type="Proteomes" id="UP000472277"/>
    </source>
</evidence>
<evidence type="ECO:0000313" key="4">
    <source>
        <dbReference type="Ensembl" id="ENSSTUP00000108406.1"/>
    </source>
</evidence>
<dbReference type="SUPFAM" id="SSF50729">
    <property type="entry name" value="PH domain-like"/>
    <property type="match status" value="1"/>
</dbReference>
<dbReference type="GO" id="GO:0005737">
    <property type="term" value="C:cytoplasm"/>
    <property type="evidence" value="ECO:0007669"/>
    <property type="project" value="TreeGrafter"/>
</dbReference>
<sequence>MDLRSELLKSIWYGFTALDLEKSGKVSKSQLKVLSHNLCTVLSIPHDPVALEEHFRDDDDGPVSSQGYMPYLNKYILDKVEEGCFVKEQVDELCWTLTAKKNYKPAKDNNNVLPGKDAFHLWSLFNFLSEDKYPLVMVPDEVEYLLKKICMAMSVELNCVELEDFISQDAVQQNGFTVWSFLEMMNTGKITRGMGQEITSMAIEEVYREIVADVLKEGYLWKKSQLRRNWKERWFTLRPITLDYYTSEDRKERQGSIALDGNCCVEVLPDRDGKRCMFCLKTLSKTYEMSASDTKQRQEWTAAIQTAIRLHSEGKTSLHKDLKLKRREQREQREKRRLAKEEEQQRFQALQEEKEHKLAELELLKEAQRQAQALLEQDEMRRRQHHEEMQQALEVQLREAKESRATMQAEMVLKEEEAERQRKRIKELEEMQTSLEEALQQEIKARQDEEVFRYAQTGLLSEEEDKMKALMALQEEQEEYILKTQREKQELRQEMENKSRALEEAQRQLEEVRANRYRVDQDVVAAQRKLRQASTNVKHWNVQMNRLMRPIGPGEKRPSGGGSFSSFQIPSQRDPGLRLRQRSEEQDEESKENMDNNSSSASNGDMDIP</sequence>
<dbReference type="SUPFAM" id="SSF47473">
    <property type="entry name" value="EF-hand"/>
    <property type="match status" value="1"/>
</dbReference>
<evidence type="ECO:0000256" key="2">
    <source>
        <dbReference type="SAM" id="MobiDB-lite"/>
    </source>
</evidence>
<dbReference type="Pfam" id="PF00169">
    <property type="entry name" value="PH"/>
    <property type="match status" value="1"/>
</dbReference>
<evidence type="ECO:0000259" key="3">
    <source>
        <dbReference type="PROSITE" id="PS50003"/>
    </source>
</evidence>
<reference evidence="4" key="2">
    <citation type="submission" date="2025-09" db="UniProtKB">
        <authorList>
            <consortium name="Ensembl"/>
        </authorList>
    </citation>
    <scope>IDENTIFICATION</scope>
</reference>
<feature type="coiled-coil region" evidence="1">
    <location>
        <begin position="322"/>
        <end position="522"/>
    </location>
</feature>
<dbReference type="PANTHER" id="PTHR14383:SF2">
    <property type="entry name" value="DIFFERENTIALLY EXPRESSED IN FDCP 6 HOMOLOG"/>
    <property type="match status" value="1"/>
</dbReference>
<dbReference type="Gene3D" id="2.30.29.30">
    <property type="entry name" value="Pleckstrin-homology domain (PH domain)/Phosphotyrosine-binding domain (PTB)"/>
    <property type="match status" value="1"/>
</dbReference>
<feature type="region of interest" description="Disordered" evidence="2">
    <location>
        <begin position="543"/>
        <end position="609"/>
    </location>
</feature>
<dbReference type="Ensembl" id="ENSSTUT00000116107.1">
    <property type="protein sequence ID" value="ENSSTUP00000108406.1"/>
    <property type="gene ID" value="ENSSTUG00000048180.1"/>
</dbReference>
<dbReference type="Proteomes" id="UP000472277">
    <property type="component" value="Chromosome 30"/>
</dbReference>
<reference evidence="4" key="1">
    <citation type="submission" date="2025-08" db="UniProtKB">
        <authorList>
            <consortium name="Ensembl"/>
        </authorList>
    </citation>
    <scope>IDENTIFICATION</scope>
</reference>
<dbReference type="GO" id="GO:0005634">
    <property type="term" value="C:nucleus"/>
    <property type="evidence" value="ECO:0007669"/>
    <property type="project" value="TreeGrafter"/>
</dbReference>
<dbReference type="InterPro" id="IPR011992">
    <property type="entry name" value="EF-hand-dom_pair"/>
</dbReference>
<dbReference type="InterPro" id="IPR011993">
    <property type="entry name" value="PH-like_dom_sf"/>
</dbReference>
<dbReference type="FunFam" id="2.30.29.30:FF:000172">
    <property type="entry name" value="differentially expressed in FDCP 6 homolog"/>
    <property type="match status" value="1"/>
</dbReference>